<dbReference type="Proteomes" id="UP000199095">
    <property type="component" value="Unassembled WGS sequence"/>
</dbReference>
<proteinExistence type="predicted"/>
<keyword evidence="3" id="KW-1185">Reference proteome</keyword>
<name>A0A1I0BAA8_9BACI</name>
<organism evidence="2 3">
    <name type="scientific">Salinibacillus kushneri</name>
    <dbReference type="NCBI Taxonomy" id="237682"/>
    <lineage>
        <taxon>Bacteria</taxon>
        <taxon>Bacillati</taxon>
        <taxon>Bacillota</taxon>
        <taxon>Bacilli</taxon>
        <taxon>Bacillales</taxon>
        <taxon>Bacillaceae</taxon>
        <taxon>Salinibacillus</taxon>
    </lineage>
</organism>
<evidence type="ECO:0008006" key="4">
    <source>
        <dbReference type="Google" id="ProtNLM"/>
    </source>
</evidence>
<feature type="signal peptide" evidence="1">
    <location>
        <begin position="1"/>
        <end position="20"/>
    </location>
</feature>
<accession>A0A1I0BAA8</accession>
<dbReference type="PROSITE" id="PS51257">
    <property type="entry name" value="PROKAR_LIPOPROTEIN"/>
    <property type="match status" value="1"/>
</dbReference>
<dbReference type="AlphaFoldDB" id="A0A1I0BAA8"/>
<dbReference type="EMBL" id="FOHJ01000002">
    <property type="protein sequence ID" value="SET03077.1"/>
    <property type="molecule type" value="Genomic_DNA"/>
</dbReference>
<gene>
    <name evidence="2" type="ORF">SAMN05421676_102380</name>
</gene>
<reference evidence="3" key="1">
    <citation type="submission" date="2016-10" db="EMBL/GenBank/DDBJ databases">
        <authorList>
            <person name="Varghese N."/>
            <person name="Submissions S."/>
        </authorList>
    </citation>
    <scope>NUCLEOTIDE SEQUENCE [LARGE SCALE GENOMIC DNA]</scope>
    <source>
        <strain evidence="3">CGMCC 1.3566</strain>
    </source>
</reference>
<evidence type="ECO:0000313" key="3">
    <source>
        <dbReference type="Proteomes" id="UP000199095"/>
    </source>
</evidence>
<sequence length="118" mass="13164">MKKIVSLVLFFLFLVGCSSANSSNHTEQFIGEINAINDNVVRVDCSDEVNKTDDTWGYECPIEVTDETTLEEQGGKKLNFENFSEGSVVEVTLTSSRDLMNDAKPFRADKVMKLSDSE</sequence>
<evidence type="ECO:0000313" key="2">
    <source>
        <dbReference type="EMBL" id="SET03077.1"/>
    </source>
</evidence>
<feature type="chain" id="PRO_5039004287" description="Lipoprotein" evidence="1">
    <location>
        <begin position="21"/>
        <end position="118"/>
    </location>
</feature>
<protein>
    <recommendedName>
        <fullName evidence="4">Lipoprotein</fullName>
    </recommendedName>
</protein>
<keyword evidence="1" id="KW-0732">Signal</keyword>
<dbReference type="RefSeq" id="WP_093132296.1">
    <property type="nucleotide sequence ID" value="NZ_FOHJ01000002.1"/>
</dbReference>
<evidence type="ECO:0000256" key="1">
    <source>
        <dbReference type="SAM" id="SignalP"/>
    </source>
</evidence>
<dbReference type="OrthoDB" id="2663534at2"/>